<dbReference type="Pfam" id="PF04143">
    <property type="entry name" value="Sulf_transp"/>
    <property type="match status" value="1"/>
</dbReference>
<feature type="transmembrane region" description="Helical" evidence="8">
    <location>
        <begin position="303"/>
        <end position="319"/>
    </location>
</feature>
<evidence type="ECO:0000256" key="7">
    <source>
        <dbReference type="ARBA" id="ARBA00023136"/>
    </source>
</evidence>
<evidence type="ECO:0000256" key="2">
    <source>
        <dbReference type="ARBA" id="ARBA00022448"/>
    </source>
</evidence>
<dbReference type="PANTHER" id="PTHR30574">
    <property type="entry name" value="INNER MEMBRANE PROTEIN YEDE"/>
    <property type="match status" value="1"/>
</dbReference>
<dbReference type="InterPro" id="IPR007272">
    <property type="entry name" value="Sulf_transp_TsuA/YedE"/>
</dbReference>
<protein>
    <submittedName>
        <fullName evidence="9">Uncharacterized protein</fullName>
    </submittedName>
</protein>
<dbReference type="AlphaFoldDB" id="A0A0D7BPA8"/>
<sequence>MSIPTPLRAFLGGFGLSLPVHALTVLNGSVLGISGFVHRAATGNKEALVGFGGLVVGGCLVGLVEDVAVPTIPMSHLLISGVLLGLGSKMANGCTSGHMLAGIARLSKRSIAATATFFAAGAVTAHAYHGANLLYLATLPMEQGLTQSAKTLILMQIPGIVISTALYFSSRNANDEEAKPRSTLRLVSAFNNSLQFAVALSLSALTDYRKVISFLLLPRFDIDPTLAFLAAGAMPASYILFNFVRRSERPALGGPWNIPKQGEIDQRLLVGSTLFGVGWAMAGVCTGPAVVNLGRSLATGNSIGVWAAFLGAVIVGGRLA</sequence>
<keyword evidence="7 8" id="KW-0472">Membrane</keyword>
<dbReference type="EMBL" id="KN880447">
    <property type="protein sequence ID" value="KIY72050.1"/>
    <property type="molecule type" value="Genomic_DNA"/>
</dbReference>
<evidence type="ECO:0000256" key="1">
    <source>
        <dbReference type="ARBA" id="ARBA00004429"/>
    </source>
</evidence>
<proteinExistence type="predicted"/>
<organism evidence="9 10">
    <name type="scientific">Cylindrobasidium torrendii FP15055 ss-10</name>
    <dbReference type="NCBI Taxonomy" id="1314674"/>
    <lineage>
        <taxon>Eukaryota</taxon>
        <taxon>Fungi</taxon>
        <taxon>Dikarya</taxon>
        <taxon>Basidiomycota</taxon>
        <taxon>Agaricomycotina</taxon>
        <taxon>Agaricomycetes</taxon>
        <taxon>Agaricomycetidae</taxon>
        <taxon>Agaricales</taxon>
        <taxon>Marasmiineae</taxon>
        <taxon>Physalacriaceae</taxon>
        <taxon>Cylindrobasidium</taxon>
    </lineage>
</organism>
<feature type="transmembrane region" description="Helical" evidence="8">
    <location>
        <begin position="47"/>
        <end position="64"/>
    </location>
</feature>
<feature type="transmembrane region" description="Helical" evidence="8">
    <location>
        <begin position="226"/>
        <end position="244"/>
    </location>
</feature>
<evidence type="ECO:0000256" key="5">
    <source>
        <dbReference type="ARBA" id="ARBA00022692"/>
    </source>
</evidence>
<keyword evidence="6 8" id="KW-1133">Transmembrane helix</keyword>
<feature type="transmembrane region" description="Helical" evidence="8">
    <location>
        <begin position="20"/>
        <end position="40"/>
    </location>
</feature>
<comment type="subcellular location">
    <subcellularLocation>
        <location evidence="1">Cell inner membrane</location>
        <topology evidence="1">Multi-pass membrane protein</topology>
    </subcellularLocation>
</comment>
<gene>
    <name evidence="9" type="ORF">CYLTODRAFT_450182</name>
</gene>
<accession>A0A0D7BPA8</accession>
<evidence type="ECO:0000313" key="10">
    <source>
        <dbReference type="Proteomes" id="UP000054007"/>
    </source>
</evidence>
<keyword evidence="10" id="KW-1185">Reference proteome</keyword>
<dbReference type="OrthoDB" id="10254418at2759"/>
<keyword evidence="2" id="KW-0813">Transport</keyword>
<feature type="transmembrane region" description="Helical" evidence="8">
    <location>
        <begin position="149"/>
        <end position="168"/>
    </location>
</feature>
<feature type="transmembrane region" description="Helical" evidence="8">
    <location>
        <begin position="111"/>
        <end position="129"/>
    </location>
</feature>
<keyword evidence="4" id="KW-0997">Cell inner membrane</keyword>
<evidence type="ECO:0000256" key="6">
    <source>
        <dbReference type="ARBA" id="ARBA00022989"/>
    </source>
</evidence>
<dbReference type="Pfam" id="PF20398">
    <property type="entry name" value="DUF6691"/>
    <property type="match status" value="1"/>
</dbReference>
<dbReference type="PANTHER" id="PTHR30574:SF1">
    <property type="entry name" value="SULPHUR TRANSPORT DOMAIN-CONTAINING PROTEIN"/>
    <property type="match status" value="1"/>
</dbReference>
<reference evidence="9 10" key="1">
    <citation type="journal article" date="2015" name="Fungal Genet. Biol.">
        <title>Evolution of novel wood decay mechanisms in Agaricales revealed by the genome sequences of Fistulina hepatica and Cylindrobasidium torrendii.</title>
        <authorList>
            <person name="Floudas D."/>
            <person name="Held B.W."/>
            <person name="Riley R."/>
            <person name="Nagy L.G."/>
            <person name="Koehler G."/>
            <person name="Ransdell A.S."/>
            <person name="Younus H."/>
            <person name="Chow J."/>
            <person name="Chiniquy J."/>
            <person name="Lipzen A."/>
            <person name="Tritt A."/>
            <person name="Sun H."/>
            <person name="Haridas S."/>
            <person name="LaButti K."/>
            <person name="Ohm R.A."/>
            <person name="Kues U."/>
            <person name="Blanchette R.A."/>
            <person name="Grigoriev I.V."/>
            <person name="Minto R.E."/>
            <person name="Hibbett D.S."/>
        </authorList>
    </citation>
    <scope>NUCLEOTIDE SEQUENCE [LARGE SCALE GENOMIC DNA]</scope>
    <source>
        <strain evidence="9 10">FP15055 ss-10</strain>
    </source>
</reference>
<evidence type="ECO:0000256" key="3">
    <source>
        <dbReference type="ARBA" id="ARBA00022475"/>
    </source>
</evidence>
<evidence type="ECO:0000256" key="4">
    <source>
        <dbReference type="ARBA" id="ARBA00022519"/>
    </source>
</evidence>
<feature type="transmembrane region" description="Helical" evidence="8">
    <location>
        <begin position="189"/>
        <end position="206"/>
    </location>
</feature>
<dbReference type="Proteomes" id="UP000054007">
    <property type="component" value="Unassembled WGS sequence"/>
</dbReference>
<evidence type="ECO:0000313" key="9">
    <source>
        <dbReference type="EMBL" id="KIY72050.1"/>
    </source>
</evidence>
<keyword evidence="3" id="KW-1003">Cell membrane</keyword>
<feature type="transmembrane region" description="Helical" evidence="8">
    <location>
        <begin position="268"/>
        <end position="291"/>
    </location>
</feature>
<keyword evidence="5 8" id="KW-0812">Transmembrane</keyword>
<name>A0A0D7BPA8_9AGAR</name>
<dbReference type="GO" id="GO:0005886">
    <property type="term" value="C:plasma membrane"/>
    <property type="evidence" value="ECO:0007669"/>
    <property type="project" value="UniProtKB-SubCell"/>
</dbReference>
<evidence type="ECO:0000256" key="8">
    <source>
        <dbReference type="SAM" id="Phobius"/>
    </source>
</evidence>
<dbReference type="InterPro" id="IPR046513">
    <property type="entry name" value="DUF6691"/>
</dbReference>